<evidence type="ECO:0000313" key="3">
    <source>
        <dbReference type="EMBL" id="KAG2446445.1"/>
    </source>
</evidence>
<name>A0A835WG59_9CHLO</name>
<feature type="region of interest" description="Disordered" evidence="1">
    <location>
        <begin position="179"/>
        <end position="198"/>
    </location>
</feature>
<dbReference type="Proteomes" id="UP000613740">
    <property type="component" value="Unassembled WGS sequence"/>
</dbReference>
<dbReference type="AlphaFoldDB" id="A0A835WG59"/>
<feature type="transmembrane region" description="Helical" evidence="2">
    <location>
        <begin position="67"/>
        <end position="88"/>
    </location>
</feature>
<gene>
    <name evidence="3" type="ORF">HYH02_008437</name>
</gene>
<comment type="caution">
    <text evidence="3">The sequence shown here is derived from an EMBL/GenBank/DDBJ whole genome shotgun (WGS) entry which is preliminary data.</text>
</comment>
<keyword evidence="2" id="KW-0472">Membrane</keyword>
<feature type="transmembrane region" description="Helical" evidence="2">
    <location>
        <begin position="137"/>
        <end position="158"/>
    </location>
</feature>
<evidence type="ECO:0000256" key="2">
    <source>
        <dbReference type="SAM" id="Phobius"/>
    </source>
</evidence>
<dbReference type="EMBL" id="JAEHOD010000026">
    <property type="protein sequence ID" value="KAG2446445.1"/>
    <property type="molecule type" value="Genomic_DNA"/>
</dbReference>
<keyword evidence="4" id="KW-1185">Reference proteome</keyword>
<sequence length="204" mass="22553">MEFKKFKQIFNGLFMLLKCGLAIGIIVIVEVHLYHVYIWKTANGVYFTAWASCAISGSAAGSNLCEYTYAVAGFSLLLQIVAAFFLFVECCGGFTKWIELAIHGVLAAWWIACSIVISDAVKDTNDKGWSQENWRNAVAIMSWVAGLLSCFIAFICLIDSLKCLAGCCAGMKKKHEMEQAAKEHHDQPGHQQMNRDEAQKAVAV</sequence>
<keyword evidence="2" id="KW-0812">Transmembrane</keyword>
<reference evidence="3" key="1">
    <citation type="journal article" date="2020" name="bioRxiv">
        <title>Comparative genomics of Chlamydomonas.</title>
        <authorList>
            <person name="Craig R.J."/>
            <person name="Hasan A.R."/>
            <person name="Ness R.W."/>
            <person name="Keightley P.D."/>
        </authorList>
    </citation>
    <scope>NUCLEOTIDE SEQUENCE</scope>
    <source>
        <strain evidence="3">CCAP 11/173</strain>
    </source>
</reference>
<feature type="transmembrane region" description="Helical" evidence="2">
    <location>
        <begin position="100"/>
        <end position="117"/>
    </location>
</feature>
<evidence type="ECO:0008006" key="5">
    <source>
        <dbReference type="Google" id="ProtNLM"/>
    </source>
</evidence>
<evidence type="ECO:0000313" key="4">
    <source>
        <dbReference type="Proteomes" id="UP000613740"/>
    </source>
</evidence>
<feature type="transmembrane region" description="Helical" evidence="2">
    <location>
        <begin position="12"/>
        <end position="37"/>
    </location>
</feature>
<organism evidence="3 4">
    <name type="scientific">Chlamydomonas schloesseri</name>
    <dbReference type="NCBI Taxonomy" id="2026947"/>
    <lineage>
        <taxon>Eukaryota</taxon>
        <taxon>Viridiplantae</taxon>
        <taxon>Chlorophyta</taxon>
        <taxon>core chlorophytes</taxon>
        <taxon>Chlorophyceae</taxon>
        <taxon>CS clade</taxon>
        <taxon>Chlamydomonadales</taxon>
        <taxon>Chlamydomonadaceae</taxon>
        <taxon>Chlamydomonas</taxon>
    </lineage>
</organism>
<protein>
    <recommendedName>
        <fullName evidence="5">MARVEL domain-containing protein</fullName>
    </recommendedName>
</protein>
<proteinExistence type="predicted"/>
<dbReference type="OrthoDB" id="10551617at2759"/>
<evidence type="ECO:0000256" key="1">
    <source>
        <dbReference type="SAM" id="MobiDB-lite"/>
    </source>
</evidence>
<accession>A0A835WG59</accession>
<keyword evidence="2" id="KW-1133">Transmembrane helix</keyword>